<comment type="subcellular location">
    <subcellularLocation>
        <location evidence="1">Cell membrane</location>
    </subcellularLocation>
</comment>
<dbReference type="InterPro" id="IPR001460">
    <property type="entry name" value="PCN-bd_Tpept"/>
</dbReference>
<feature type="transmembrane region" description="Helical" evidence="17">
    <location>
        <begin position="16"/>
        <end position="39"/>
    </location>
</feature>
<dbReference type="EMBL" id="LBXN01000060">
    <property type="protein sequence ID" value="KKR31793.1"/>
    <property type="molecule type" value="Genomic_DNA"/>
</dbReference>
<keyword evidence="10" id="KW-0133">Cell shape</keyword>
<dbReference type="GO" id="GO:0008658">
    <property type="term" value="F:penicillin binding"/>
    <property type="evidence" value="ECO:0007669"/>
    <property type="project" value="InterPro"/>
</dbReference>
<feature type="non-terminal residue" evidence="20">
    <location>
        <position position="428"/>
    </location>
</feature>
<dbReference type="GO" id="GO:0008955">
    <property type="term" value="F:peptidoglycan glycosyltransferase activity"/>
    <property type="evidence" value="ECO:0007669"/>
    <property type="project" value="UniProtKB-EC"/>
</dbReference>
<dbReference type="AlphaFoldDB" id="A0A0G0PV61"/>
<keyword evidence="6" id="KW-0645">Protease</keyword>
<evidence type="ECO:0000256" key="12">
    <source>
        <dbReference type="ARBA" id="ARBA00023136"/>
    </source>
</evidence>
<keyword evidence="8" id="KW-0808">Transferase</keyword>
<evidence type="ECO:0000256" key="8">
    <source>
        <dbReference type="ARBA" id="ARBA00022679"/>
    </source>
</evidence>
<evidence type="ECO:0000256" key="1">
    <source>
        <dbReference type="ARBA" id="ARBA00004236"/>
    </source>
</evidence>
<dbReference type="GO" id="GO:0009002">
    <property type="term" value="F:serine-type D-Ala-D-Ala carboxypeptidase activity"/>
    <property type="evidence" value="ECO:0007669"/>
    <property type="project" value="UniProtKB-EC"/>
</dbReference>
<feature type="domain" description="Penicillin-binding protein transpeptidase" evidence="18">
    <location>
        <begin position="328"/>
        <end position="428"/>
    </location>
</feature>
<dbReference type="PANTHER" id="PTHR32282">
    <property type="entry name" value="BINDING PROTEIN TRANSPEPTIDASE, PUTATIVE-RELATED"/>
    <property type="match status" value="1"/>
</dbReference>
<dbReference type="InterPro" id="IPR012338">
    <property type="entry name" value="Beta-lactam/transpept-like"/>
</dbReference>
<evidence type="ECO:0000256" key="7">
    <source>
        <dbReference type="ARBA" id="ARBA00022676"/>
    </source>
</evidence>
<dbReference type="GO" id="GO:0009252">
    <property type="term" value="P:peptidoglycan biosynthetic process"/>
    <property type="evidence" value="ECO:0007669"/>
    <property type="project" value="UniProtKB-KW"/>
</dbReference>
<dbReference type="GO" id="GO:0006508">
    <property type="term" value="P:proteolysis"/>
    <property type="evidence" value="ECO:0007669"/>
    <property type="project" value="UniProtKB-KW"/>
</dbReference>
<dbReference type="InterPro" id="IPR001264">
    <property type="entry name" value="Glyco_trans_51"/>
</dbReference>
<comment type="catalytic activity">
    <reaction evidence="15">
        <text>Preferential cleavage: (Ac)2-L-Lys-D-Ala-|-D-Ala. Also transpeptidation of peptidyl-alanyl moieties that are N-acyl substituents of D-alanine.</text>
        <dbReference type="EC" id="3.4.16.4"/>
    </reaction>
</comment>
<evidence type="ECO:0000256" key="17">
    <source>
        <dbReference type="SAM" id="Phobius"/>
    </source>
</evidence>
<dbReference type="Pfam" id="PF00905">
    <property type="entry name" value="Transpeptidase"/>
    <property type="match status" value="1"/>
</dbReference>
<comment type="caution">
    <text evidence="20">The sequence shown here is derived from an EMBL/GenBank/DDBJ whole genome shotgun (WGS) entry which is preliminary data.</text>
</comment>
<comment type="similarity">
    <text evidence="3">In the N-terminal section; belongs to the glycosyltransferase 51 family.</text>
</comment>
<keyword evidence="5" id="KW-0121">Carboxypeptidase</keyword>
<evidence type="ECO:0000256" key="4">
    <source>
        <dbReference type="ARBA" id="ARBA00022475"/>
    </source>
</evidence>
<proteinExistence type="inferred from homology"/>
<dbReference type="InterPro" id="IPR023346">
    <property type="entry name" value="Lysozyme-like_dom_sf"/>
</dbReference>
<feature type="domain" description="Glycosyl transferase family 51" evidence="19">
    <location>
        <begin position="69"/>
        <end position="240"/>
    </location>
</feature>
<dbReference type="PANTHER" id="PTHR32282:SF11">
    <property type="entry name" value="PENICILLIN-BINDING PROTEIN 1B"/>
    <property type="match status" value="1"/>
</dbReference>
<gene>
    <name evidence="20" type="ORF">UT63_C0060G0001</name>
</gene>
<evidence type="ECO:0000313" key="21">
    <source>
        <dbReference type="Proteomes" id="UP000034539"/>
    </source>
</evidence>
<protein>
    <submittedName>
        <fullName evidence="20">Penicillin-binding protein, 1A family, nonfunctional</fullName>
    </submittedName>
</protein>
<organism evidence="20 21">
    <name type="scientific">Candidatus Gottesmanbacteria bacterium GW2011_GWC2_39_8</name>
    <dbReference type="NCBI Taxonomy" id="1618450"/>
    <lineage>
        <taxon>Bacteria</taxon>
        <taxon>Candidatus Gottesmaniibacteriota</taxon>
    </lineage>
</organism>
<keyword evidence="17" id="KW-0812">Transmembrane</keyword>
<keyword evidence="7" id="KW-0328">Glycosyltransferase</keyword>
<dbReference type="SUPFAM" id="SSF56601">
    <property type="entry name" value="beta-lactamase/transpeptidase-like"/>
    <property type="match status" value="1"/>
</dbReference>
<comment type="similarity">
    <text evidence="2">In the C-terminal section; belongs to the transpeptidase family.</text>
</comment>
<dbReference type="Proteomes" id="UP000034539">
    <property type="component" value="Unassembled WGS sequence"/>
</dbReference>
<dbReference type="GO" id="GO:0030288">
    <property type="term" value="C:outer membrane-bounded periplasmic space"/>
    <property type="evidence" value="ECO:0007669"/>
    <property type="project" value="TreeGrafter"/>
</dbReference>
<keyword evidence="4" id="KW-1003">Cell membrane</keyword>
<evidence type="ECO:0000256" key="15">
    <source>
        <dbReference type="ARBA" id="ARBA00034000"/>
    </source>
</evidence>
<keyword evidence="12 17" id="KW-0472">Membrane</keyword>
<keyword evidence="14" id="KW-0961">Cell wall biogenesis/degradation</keyword>
<evidence type="ECO:0000256" key="11">
    <source>
        <dbReference type="ARBA" id="ARBA00022984"/>
    </source>
</evidence>
<keyword evidence="9" id="KW-0378">Hydrolase</keyword>
<keyword evidence="17" id="KW-1133">Transmembrane helix</keyword>
<evidence type="ECO:0000256" key="13">
    <source>
        <dbReference type="ARBA" id="ARBA00023268"/>
    </source>
</evidence>
<evidence type="ECO:0000256" key="5">
    <source>
        <dbReference type="ARBA" id="ARBA00022645"/>
    </source>
</evidence>
<evidence type="ECO:0000256" key="14">
    <source>
        <dbReference type="ARBA" id="ARBA00023316"/>
    </source>
</evidence>
<dbReference type="InterPro" id="IPR036950">
    <property type="entry name" value="PBP_transglycosylase"/>
</dbReference>
<evidence type="ECO:0000256" key="2">
    <source>
        <dbReference type="ARBA" id="ARBA00007090"/>
    </source>
</evidence>
<dbReference type="GO" id="GO:0008360">
    <property type="term" value="P:regulation of cell shape"/>
    <property type="evidence" value="ECO:0007669"/>
    <property type="project" value="UniProtKB-KW"/>
</dbReference>
<dbReference type="Pfam" id="PF00912">
    <property type="entry name" value="Transgly"/>
    <property type="match status" value="1"/>
</dbReference>
<evidence type="ECO:0000256" key="16">
    <source>
        <dbReference type="ARBA" id="ARBA00049902"/>
    </source>
</evidence>
<keyword evidence="11" id="KW-0573">Peptidoglycan synthesis</keyword>
<sequence>MTKEEKILFLHNSVTILHLIILNFLSFAFFTALFTFSYFSQDLITKDRIMQHNNSGFILYDVRGKPFFAFGQTKVISYIPSDRIPKNLQAAVIAVEDKDFYHHPGLSWKAIVRSLISNIKAKGPIYGASTLTQQLAKNDLLKPRKKFFRKYQEIILALLIEAKYTKSEILEMYLNTIYFGAGAYGVEEASQTYFGKPVQDISLEEAALLAGVLPAPSVYNPLFGDKEKAKNRQRIVLNRMYEEGYINNSQKEDALKANLKLNYKSGINFLAPHYALIVRDQLIKMYGDDIFRSGYKVYTGLDLDFQKEAEKTVRKHVEKLKFNDVTNGAVIMIDPKNGEVRAMVGSVDWYDNKFGKVNMTISPRQPGSSFKPIVYSAAFEKRFLTPASILKDQPVTYKTPGGVYSPLNYDRKFRGNVTVRRALSNSLN</sequence>
<evidence type="ECO:0000313" key="20">
    <source>
        <dbReference type="EMBL" id="KKR31793.1"/>
    </source>
</evidence>
<evidence type="ECO:0000256" key="10">
    <source>
        <dbReference type="ARBA" id="ARBA00022960"/>
    </source>
</evidence>
<comment type="catalytic activity">
    <reaction evidence="16">
        <text>[GlcNAc-(1-&gt;4)-Mur2Ac(oyl-L-Ala-gamma-D-Glu-L-Lys-D-Ala-D-Ala)](n)-di-trans,octa-cis-undecaprenyl diphosphate + beta-D-GlcNAc-(1-&gt;4)-Mur2Ac(oyl-L-Ala-gamma-D-Glu-L-Lys-D-Ala-D-Ala)-di-trans,octa-cis-undecaprenyl diphosphate = [GlcNAc-(1-&gt;4)-Mur2Ac(oyl-L-Ala-gamma-D-Glu-L-Lys-D-Ala-D-Ala)](n+1)-di-trans,octa-cis-undecaprenyl diphosphate + di-trans,octa-cis-undecaprenyl diphosphate + H(+)</text>
        <dbReference type="Rhea" id="RHEA:23708"/>
        <dbReference type="Rhea" id="RHEA-COMP:9602"/>
        <dbReference type="Rhea" id="RHEA-COMP:9603"/>
        <dbReference type="ChEBI" id="CHEBI:15378"/>
        <dbReference type="ChEBI" id="CHEBI:58405"/>
        <dbReference type="ChEBI" id="CHEBI:60033"/>
        <dbReference type="ChEBI" id="CHEBI:78435"/>
        <dbReference type="EC" id="2.4.99.28"/>
    </reaction>
</comment>
<dbReference type="InterPro" id="IPR050396">
    <property type="entry name" value="Glycosyltr_51/Transpeptidase"/>
</dbReference>
<dbReference type="Gene3D" id="1.10.3810.10">
    <property type="entry name" value="Biosynthetic peptidoglycan transglycosylase-like"/>
    <property type="match status" value="1"/>
</dbReference>
<evidence type="ECO:0000259" key="19">
    <source>
        <dbReference type="Pfam" id="PF00912"/>
    </source>
</evidence>
<name>A0A0G0PV61_9BACT</name>
<keyword evidence="13" id="KW-0511">Multifunctional enzyme</keyword>
<accession>A0A0G0PV61</accession>
<evidence type="ECO:0000256" key="3">
    <source>
        <dbReference type="ARBA" id="ARBA00007739"/>
    </source>
</evidence>
<dbReference type="SUPFAM" id="SSF53955">
    <property type="entry name" value="Lysozyme-like"/>
    <property type="match status" value="1"/>
</dbReference>
<dbReference type="GO" id="GO:0071555">
    <property type="term" value="P:cell wall organization"/>
    <property type="evidence" value="ECO:0007669"/>
    <property type="project" value="UniProtKB-KW"/>
</dbReference>
<evidence type="ECO:0000256" key="9">
    <source>
        <dbReference type="ARBA" id="ARBA00022801"/>
    </source>
</evidence>
<dbReference type="Gene3D" id="3.40.710.10">
    <property type="entry name" value="DD-peptidase/beta-lactamase superfamily"/>
    <property type="match status" value="1"/>
</dbReference>
<dbReference type="FunFam" id="1.10.3810.10:FF:000001">
    <property type="entry name" value="Penicillin-binding protein 1A"/>
    <property type="match status" value="1"/>
</dbReference>
<dbReference type="GO" id="GO:0005886">
    <property type="term" value="C:plasma membrane"/>
    <property type="evidence" value="ECO:0007669"/>
    <property type="project" value="UniProtKB-SubCell"/>
</dbReference>
<evidence type="ECO:0000259" key="18">
    <source>
        <dbReference type="Pfam" id="PF00905"/>
    </source>
</evidence>
<evidence type="ECO:0000256" key="6">
    <source>
        <dbReference type="ARBA" id="ARBA00022670"/>
    </source>
</evidence>
<reference evidence="20 21" key="1">
    <citation type="journal article" date="2015" name="Nature">
        <title>rRNA introns, odd ribosomes, and small enigmatic genomes across a large radiation of phyla.</title>
        <authorList>
            <person name="Brown C.T."/>
            <person name="Hug L.A."/>
            <person name="Thomas B.C."/>
            <person name="Sharon I."/>
            <person name="Castelle C.J."/>
            <person name="Singh A."/>
            <person name="Wilkins M.J."/>
            <person name="Williams K.H."/>
            <person name="Banfield J.F."/>
        </authorList>
    </citation>
    <scope>NUCLEOTIDE SEQUENCE [LARGE SCALE GENOMIC DNA]</scope>
</reference>